<comment type="similarity">
    <text evidence="1">Belongs to the NADH dehydrogenase family.</text>
</comment>
<evidence type="ECO:0000256" key="5">
    <source>
        <dbReference type="ARBA" id="ARBA00022946"/>
    </source>
</evidence>
<dbReference type="Proteomes" id="UP000226031">
    <property type="component" value="Unassembled WGS sequence"/>
</dbReference>
<dbReference type="EMBL" id="PDND01000113">
    <property type="protein sequence ID" value="PGH31842.1"/>
    <property type="molecule type" value="Genomic_DNA"/>
</dbReference>
<reference evidence="13 14" key="1">
    <citation type="submission" date="2017-10" db="EMBL/GenBank/DDBJ databases">
        <title>Comparative genomics in systemic dimorphic fungi from Ajellomycetaceae.</title>
        <authorList>
            <person name="Munoz J.F."/>
            <person name="Mcewen J.G."/>
            <person name="Clay O.K."/>
            <person name="Cuomo C.A."/>
        </authorList>
    </citation>
    <scope>NUCLEOTIDE SEQUENCE [LARGE SCALE GENOMIC DNA]</scope>
    <source>
        <strain evidence="13 14">UAMH4076</strain>
    </source>
</reference>
<dbReference type="InterPro" id="IPR023753">
    <property type="entry name" value="FAD/NAD-binding_dom"/>
</dbReference>
<keyword evidence="10" id="KW-0472">Membrane</keyword>
<dbReference type="GO" id="GO:0050136">
    <property type="term" value="F:NADH dehydrogenase (quinone) (non-electrogenic) activity"/>
    <property type="evidence" value="ECO:0007669"/>
    <property type="project" value="UniProtKB-EC"/>
</dbReference>
<evidence type="ECO:0000256" key="9">
    <source>
        <dbReference type="ARBA" id="ARBA00049010"/>
    </source>
</evidence>
<feature type="domain" description="External alternative NADH-ubiquinone oxidoreductase-like C-terminal" evidence="12">
    <location>
        <begin position="519"/>
        <end position="583"/>
    </location>
</feature>
<evidence type="ECO:0000256" key="3">
    <source>
        <dbReference type="ARBA" id="ARBA00022630"/>
    </source>
</evidence>
<name>A0A2B7ZFP7_9EURO</name>
<organism evidence="13 14">
    <name type="scientific">[Emmonsia] crescens</name>
    <dbReference type="NCBI Taxonomy" id="73230"/>
    <lineage>
        <taxon>Eukaryota</taxon>
        <taxon>Fungi</taxon>
        <taxon>Dikarya</taxon>
        <taxon>Ascomycota</taxon>
        <taxon>Pezizomycotina</taxon>
        <taxon>Eurotiomycetes</taxon>
        <taxon>Eurotiomycetidae</taxon>
        <taxon>Onygenales</taxon>
        <taxon>Ajellomycetaceae</taxon>
        <taxon>Emergomyces</taxon>
    </lineage>
</organism>
<evidence type="ECO:0000256" key="6">
    <source>
        <dbReference type="ARBA" id="ARBA00023002"/>
    </source>
</evidence>
<feature type="transmembrane region" description="Helical" evidence="10">
    <location>
        <begin position="84"/>
        <end position="105"/>
    </location>
</feature>
<protein>
    <recommendedName>
        <fullName evidence="2">NADH:ubiquinone reductase (non-electrogenic)</fullName>
        <ecNumber evidence="2">1.6.5.9</ecNumber>
    </recommendedName>
</protein>
<evidence type="ECO:0000313" key="13">
    <source>
        <dbReference type="EMBL" id="PGH31842.1"/>
    </source>
</evidence>
<dbReference type="SUPFAM" id="SSF51905">
    <property type="entry name" value="FAD/NAD(P)-binding domain"/>
    <property type="match status" value="2"/>
</dbReference>
<evidence type="ECO:0000256" key="10">
    <source>
        <dbReference type="SAM" id="Phobius"/>
    </source>
</evidence>
<dbReference type="InterPro" id="IPR036188">
    <property type="entry name" value="FAD/NAD-bd_sf"/>
</dbReference>
<evidence type="ECO:0000259" key="11">
    <source>
        <dbReference type="Pfam" id="PF07992"/>
    </source>
</evidence>
<comment type="catalytic activity">
    <reaction evidence="8">
        <text>a quinone + NADH + H(+) = a quinol + NAD(+)</text>
        <dbReference type="Rhea" id="RHEA:46160"/>
        <dbReference type="ChEBI" id="CHEBI:15378"/>
        <dbReference type="ChEBI" id="CHEBI:24646"/>
        <dbReference type="ChEBI" id="CHEBI:57540"/>
        <dbReference type="ChEBI" id="CHEBI:57945"/>
        <dbReference type="ChEBI" id="CHEBI:132124"/>
        <dbReference type="EC" id="1.6.5.9"/>
    </reaction>
</comment>
<comment type="catalytic activity">
    <reaction evidence="9">
        <text>a ubiquinone + NADH + H(+) = a ubiquinol + NAD(+)</text>
        <dbReference type="Rhea" id="RHEA:23152"/>
        <dbReference type="Rhea" id="RHEA-COMP:9565"/>
        <dbReference type="Rhea" id="RHEA-COMP:9566"/>
        <dbReference type="ChEBI" id="CHEBI:15378"/>
        <dbReference type="ChEBI" id="CHEBI:16389"/>
        <dbReference type="ChEBI" id="CHEBI:17976"/>
        <dbReference type="ChEBI" id="CHEBI:57540"/>
        <dbReference type="ChEBI" id="CHEBI:57945"/>
    </reaction>
</comment>
<keyword evidence="6" id="KW-0560">Oxidoreductase</keyword>
<evidence type="ECO:0000256" key="1">
    <source>
        <dbReference type="ARBA" id="ARBA00005272"/>
    </source>
</evidence>
<keyword evidence="7" id="KW-0520">NAD</keyword>
<keyword evidence="14" id="KW-1185">Reference proteome</keyword>
<dbReference type="PANTHER" id="PTHR43706:SF47">
    <property type="entry name" value="EXTERNAL NADH-UBIQUINONE OXIDOREDUCTASE 1, MITOCHONDRIAL-RELATED"/>
    <property type="match status" value="1"/>
</dbReference>
<dbReference type="PANTHER" id="PTHR43706">
    <property type="entry name" value="NADH DEHYDROGENASE"/>
    <property type="match status" value="1"/>
</dbReference>
<evidence type="ECO:0000313" key="14">
    <source>
        <dbReference type="Proteomes" id="UP000226031"/>
    </source>
</evidence>
<feature type="domain" description="FAD/NAD(P)-binding" evidence="11">
    <location>
        <begin position="122"/>
        <end position="456"/>
    </location>
</feature>
<gene>
    <name evidence="13" type="ORF">GX50_05394</name>
</gene>
<keyword evidence="4" id="KW-0274">FAD</keyword>
<keyword evidence="3" id="KW-0285">Flavoprotein</keyword>
<dbReference type="Pfam" id="PF07992">
    <property type="entry name" value="Pyr_redox_2"/>
    <property type="match status" value="1"/>
</dbReference>
<dbReference type="InterPro" id="IPR054585">
    <property type="entry name" value="NDH2-like_C"/>
</dbReference>
<dbReference type="Pfam" id="PF22366">
    <property type="entry name" value="NDH2_C"/>
    <property type="match status" value="1"/>
</dbReference>
<dbReference type="Gene3D" id="3.50.50.100">
    <property type="match status" value="1"/>
</dbReference>
<dbReference type="GO" id="GO:0005739">
    <property type="term" value="C:mitochondrion"/>
    <property type="evidence" value="ECO:0007669"/>
    <property type="project" value="TreeGrafter"/>
</dbReference>
<evidence type="ECO:0000256" key="7">
    <source>
        <dbReference type="ARBA" id="ARBA00023027"/>
    </source>
</evidence>
<dbReference type="STRING" id="73230.A0A2B7ZFP7"/>
<evidence type="ECO:0000256" key="4">
    <source>
        <dbReference type="ARBA" id="ARBA00022827"/>
    </source>
</evidence>
<keyword evidence="10" id="KW-1133">Transmembrane helix</keyword>
<dbReference type="PRINTS" id="PR00368">
    <property type="entry name" value="FADPNR"/>
</dbReference>
<evidence type="ECO:0000259" key="12">
    <source>
        <dbReference type="Pfam" id="PF22366"/>
    </source>
</evidence>
<dbReference type="VEuPathDB" id="FungiDB:EMCG_03785"/>
<proteinExistence type="inferred from homology"/>
<dbReference type="InterPro" id="IPR045024">
    <property type="entry name" value="NDH-2"/>
</dbReference>
<accession>A0A2B7ZFP7</accession>
<sequence length="587" mass="65737">MASKLLMTRSNINMLSLPAVQLSPVARRSLSTLSRRPSHYFQPLRHTSLPNPAFQRSFRRAYADAPIAPPQSPKPKRRFRVFRWMYRLTLLSLLGGAGALGYNVYSLRNPADQEQPDPSKKTLVILGTGWGAVSLLKRLDTENYNVIVISPRNFFLFTPLLPSCTTGLIEHRSIMEPIRNILRHKKAAVKYYEASATNIDPVKRVVRISDESAIKGDTSTTEVPYDMLVVGVGAESATFGIPGVREHSCFLKEVGDAQEIRKRIMDCVETAIFKDQTKEEVQRLLHMVVVGGGPTGVEFAGELRDFFNDDLKKWVPEITDNFKVTLVEALPNVLPTFSKQLIDYTESTFKEEDITIRTKTMVKKVSDKYIEAESTKPDGTKEIETIPYGLLVWATGNAVRGVIRDLISQIPAQKNSRRGLAVNEYLVVNGTENIWAVGDCAVTNYAPTAQVANQEGAFLARLFNTMAKTEAIEAGLKELSNAQAVAPSGEQRNRILDEIRTLQKNLRRTKQIGPFQYSHQGSLAYIGKERAVADVSWLSGNIASGGTLTYLFWRSVYLSMCFSTRNRVLVSFDWIKAKMFGRDVSRE</sequence>
<evidence type="ECO:0000256" key="8">
    <source>
        <dbReference type="ARBA" id="ARBA00047599"/>
    </source>
</evidence>
<comment type="caution">
    <text evidence="13">The sequence shown here is derived from an EMBL/GenBank/DDBJ whole genome shotgun (WGS) entry which is preliminary data.</text>
</comment>
<evidence type="ECO:0000256" key="2">
    <source>
        <dbReference type="ARBA" id="ARBA00012637"/>
    </source>
</evidence>
<keyword evidence="5" id="KW-0809">Transit peptide</keyword>
<dbReference type="EC" id="1.6.5.9" evidence="2"/>
<keyword evidence="10" id="KW-0812">Transmembrane</keyword>
<dbReference type="AlphaFoldDB" id="A0A2B7ZFP7"/>